<dbReference type="PANTHER" id="PTHR30332">
    <property type="entry name" value="PROBABLE GENERAL SECRETION PATHWAY PROTEIN D"/>
    <property type="match status" value="1"/>
</dbReference>
<evidence type="ECO:0000256" key="7">
    <source>
        <dbReference type="SAM" id="SignalP"/>
    </source>
</evidence>
<dbReference type="PANTHER" id="PTHR30332:SF5">
    <property type="entry name" value="SPI-1 TYPE 3 SECRETION SYSTEM SECRETIN"/>
    <property type="match status" value="1"/>
</dbReference>
<dbReference type="AlphaFoldDB" id="A0A934R1Y1"/>
<evidence type="ECO:0008006" key="12">
    <source>
        <dbReference type="Google" id="ProtNLM"/>
    </source>
</evidence>
<dbReference type="Proteomes" id="UP000600139">
    <property type="component" value="Unassembled WGS sequence"/>
</dbReference>
<feature type="domain" description="NolW-like" evidence="9">
    <location>
        <begin position="176"/>
        <end position="234"/>
    </location>
</feature>
<dbReference type="Pfam" id="PF03958">
    <property type="entry name" value="Secretin_N"/>
    <property type="match status" value="1"/>
</dbReference>
<organism evidence="10 11">
    <name type="scientific">Luteolibacter yonseiensis</name>
    <dbReference type="NCBI Taxonomy" id="1144680"/>
    <lineage>
        <taxon>Bacteria</taxon>
        <taxon>Pseudomonadati</taxon>
        <taxon>Verrucomicrobiota</taxon>
        <taxon>Verrucomicrobiia</taxon>
        <taxon>Verrucomicrobiales</taxon>
        <taxon>Verrucomicrobiaceae</taxon>
        <taxon>Luteolibacter</taxon>
    </lineage>
</organism>
<comment type="subcellular location">
    <subcellularLocation>
        <location evidence="5">Cell outer membrane</location>
    </subcellularLocation>
    <subcellularLocation>
        <location evidence="1">Membrane</location>
    </subcellularLocation>
</comment>
<evidence type="ECO:0000256" key="6">
    <source>
        <dbReference type="SAM" id="MobiDB-lite"/>
    </source>
</evidence>
<dbReference type="InterPro" id="IPR005644">
    <property type="entry name" value="NolW-like"/>
</dbReference>
<keyword evidence="3" id="KW-0472">Membrane</keyword>
<dbReference type="GO" id="GO:0009306">
    <property type="term" value="P:protein secretion"/>
    <property type="evidence" value="ECO:0007669"/>
    <property type="project" value="InterPro"/>
</dbReference>
<evidence type="ECO:0000256" key="2">
    <source>
        <dbReference type="ARBA" id="ARBA00022729"/>
    </source>
</evidence>
<dbReference type="InterPro" id="IPR050810">
    <property type="entry name" value="Bact_Secretion_Sys_Channel"/>
</dbReference>
<feature type="domain" description="Type II/III secretion system secretin-like" evidence="8">
    <location>
        <begin position="307"/>
        <end position="489"/>
    </location>
</feature>
<dbReference type="PRINTS" id="PR00811">
    <property type="entry name" value="BCTERIALGSPD"/>
</dbReference>
<comment type="similarity">
    <text evidence="4">Belongs to the bacterial secretin family.</text>
</comment>
<sequence>MKAAPIPTLSAMILAAGLLTAQPAPEPMIEPVAPPVELPNPPAADETQQETLPPIGLPPVVAKEAPPAAPSLQAGDPKQEMLQSDEGIIIKDAGLNDTFQFLAKSADRQYFHNSKISGPEFLVTGHLNNGNPLQQMEELAFMYGLSLHTKGDTIYALTQAQLAQLPSTEFHYQLRYLRPTDMEQIKELIKPMLTPGTGIVNFEPKTNTIIIIDSAHRIEQARNLLHGIDKAKGQIIVETKILRVNSTAAERTGVNWATSLGRDGTPFSLTQDLNSIFGLDTPIIKGGPSENSNLVLSPLQLTGVLRALAEGGLARQVSNPTLITEDNEQAAISIIDRIPIITTTTTANTSGGNPTVTEEVRYKIDGADPSIDTLPEKHREIGISIVVTPTLLPDGTVRMKLRPRSAQIVEQILSVSGNKYPRVTESMVESLARVPDGHSLVVGGFYGEAQTNGKTKVPLLGDVPVLNFFFKSKDASKEKTSLVFIVTPKSYNPASGVSTRNASNRLRSATILECDHDWVDEDNPGPAHEPNMKRTIRGLQPAEAPYYPRAEELARPTPPPPAAPSKPRFSRAAKH</sequence>
<dbReference type="GO" id="GO:0009279">
    <property type="term" value="C:cell outer membrane"/>
    <property type="evidence" value="ECO:0007669"/>
    <property type="project" value="UniProtKB-SubCell"/>
</dbReference>
<feature type="region of interest" description="Disordered" evidence="6">
    <location>
        <begin position="517"/>
        <end position="575"/>
    </location>
</feature>
<protein>
    <recommendedName>
        <fullName evidence="12">NolW-like domain-containing protein</fullName>
    </recommendedName>
</protein>
<feature type="signal peptide" evidence="7">
    <location>
        <begin position="1"/>
        <end position="21"/>
    </location>
</feature>
<keyword evidence="5" id="KW-0813">Transport</keyword>
<keyword evidence="11" id="KW-1185">Reference proteome</keyword>
<dbReference type="EMBL" id="JAENIK010000008">
    <property type="protein sequence ID" value="MBK1815292.1"/>
    <property type="molecule type" value="Genomic_DNA"/>
</dbReference>
<evidence type="ECO:0000259" key="9">
    <source>
        <dbReference type="Pfam" id="PF03958"/>
    </source>
</evidence>
<dbReference type="InterPro" id="IPR038591">
    <property type="entry name" value="NolW-like_sf"/>
</dbReference>
<evidence type="ECO:0000256" key="5">
    <source>
        <dbReference type="RuleBase" id="RU004004"/>
    </source>
</evidence>
<evidence type="ECO:0000256" key="1">
    <source>
        <dbReference type="ARBA" id="ARBA00004370"/>
    </source>
</evidence>
<dbReference type="Gene3D" id="3.30.1370.120">
    <property type="match status" value="1"/>
</dbReference>
<evidence type="ECO:0000259" key="8">
    <source>
        <dbReference type="Pfam" id="PF00263"/>
    </source>
</evidence>
<dbReference type="InterPro" id="IPR004846">
    <property type="entry name" value="T2SS/T3SS_dom"/>
</dbReference>
<proteinExistence type="inferred from homology"/>
<dbReference type="GO" id="GO:0015627">
    <property type="term" value="C:type II protein secretion system complex"/>
    <property type="evidence" value="ECO:0007669"/>
    <property type="project" value="TreeGrafter"/>
</dbReference>
<feature type="region of interest" description="Disordered" evidence="6">
    <location>
        <begin position="25"/>
        <end position="54"/>
    </location>
</feature>
<keyword evidence="2 7" id="KW-0732">Signal</keyword>
<dbReference type="InterPro" id="IPR001775">
    <property type="entry name" value="GspD/PilQ"/>
</dbReference>
<accession>A0A934R1Y1</accession>
<gene>
    <name evidence="10" type="ORF">JIN84_06690</name>
</gene>
<evidence type="ECO:0000256" key="3">
    <source>
        <dbReference type="ARBA" id="ARBA00023136"/>
    </source>
</evidence>
<feature type="compositionally biased region" description="Pro residues" evidence="6">
    <location>
        <begin position="25"/>
        <end position="42"/>
    </location>
</feature>
<dbReference type="RefSeq" id="WP_200350258.1">
    <property type="nucleotide sequence ID" value="NZ_BAABHZ010000012.1"/>
</dbReference>
<feature type="chain" id="PRO_5037184380" description="NolW-like domain-containing protein" evidence="7">
    <location>
        <begin position="22"/>
        <end position="575"/>
    </location>
</feature>
<evidence type="ECO:0000313" key="10">
    <source>
        <dbReference type="EMBL" id="MBK1815292.1"/>
    </source>
</evidence>
<reference evidence="10" key="1">
    <citation type="submission" date="2021-01" db="EMBL/GenBank/DDBJ databases">
        <title>Modified the classification status of verrucomicrobia.</title>
        <authorList>
            <person name="Feng X."/>
        </authorList>
    </citation>
    <scope>NUCLEOTIDE SEQUENCE</scope>
    <source>
        <strain evidence="10">JCM 18052</strain>
    </source>
</reference>
<dbReference type="Pfam" id="PF00263">
    <property type="entry name" value="Secretin"/>
    <property type="match status" value="1"/>
</dbReference>
<evidence type="ECO:0000256" key="4">
    <source>
        <dbReference type="RuleBase" id="RU004003"/>
    </source>
</evidence>
<evidence type="ECO:0000313" key="11">
    <source>
        <dbReference type="Proteomes" id="UP000600139"/>
    </source>
</evidence>
<comment type="caution">
    <text evidence="10">The sequence shown here is derived from an EMBL/GenBank/DDBJ whole genome shotgun (WGS) entry which is preliminary data.</text>
</comment>
<name>A0A934R1Y1_9BACT</name>